<proteinExistence type="predicted"/>
<gene>
    <name evidence="1" type="ORF">S01H1_11796</name>
</gene>
<protein>
    <submittedName>
        <fullName evidence="1">Uncharacterized protein</fullName>
    </submittedName>
</protein>
<comment type="caution">
    <text evidence="1">The sequence shown here is derived from an EMBL/GenBank/DDBJ whole genome shotgun (WGS) entry which is preliminary data.</text>
</comment>
<feature type="non-terminal residue" evidence="1">
    <location>
        <position position="166"/>
    </location>
</feature>
<reference evidence="1" key="1">
    <citation type="journal article" date="2014" name="Front. Microbiol.">
        <title>High frequency of phylogenetically diverse reductive dehalogenase-homologous genes in deep subseafloor sedimentary metagenomes.</title>
        <authorList>
            <person name="Kawai M."/>
            <person name="Futagami T."/>
            <person name="Toyoda A."/>
            <person name="Takaki Y."/>
            <person name="Nishi S."/>
            <person name="Hori S."/>
            <person name="Arai W."/>
            <person name="Tsubouchi T."/>
            <person name="Morono Y."/>
            <person name="Uchiyama I."/>
            <person name="Ito T."/>
            <person name="Fujiyama A."/>
            <person name="Inagaki F."/>
            <person name="Takami H."/>
        </authorList>
    </citation>
    <scope>NUCLEOTIDE SEQUENCE</scope>
    <source>
        <strain evidence="1">Expedition CK06-06</strain>
    </source>
</reference>
<dbReference type="EMBL" id="BARS01006028">
    <property type="protein sequence ID" value="GAF82243.1"/>
    <property type="molecule type" value="Genomic_DNA"/>
</dbReference>
<evidence type="ECO:0000313" key="1">
    <source>
        <dbReference type="EMBL" id="GAF82243.1"/>
    </source>
</evidence>
<name>X0SMD5_9ZZZZ</name>
<organism evidence="1">
    <name type="scientific">marine sediment metagenome</name>
    <dbReference type="NCBI Taxonomy" id="412755"/>
    <lineage>
        <taxon>unclassified sequences</taxon>
        <taxon>metagenomes</taxon>
        <taxon>ecological metagenomes</taxon>
    </lineage>
</organism>
<sequence length="166" mass="16828">MGNSILPLGGGDTRRINETIIQAAHGFVAGQVVRHDGTTFVLAQANSAVNAEGVGVIESATVNDFEVVYQGRIDISGWLSSVPGYPFPPASAGEDTVLFLAATAPGVLPNLTATPATGLGEVVKAMLITADGNDGIVTGYVGVLIGGENTVTLGEIQPVGEGRIQA</sequence>
<accession>X0SMD5</accession>
<dbReference type="AlphaFoldDB" id="X0SMD5"/>